<dbReference type="Proteomes" id="UP000654918">
    <property type="component" value="Unassembled WGS sequence"/>
</dbReference>
<reference evidence="1" key="1">
    <citation type="journal article" date="2020" name="Phytopathology">
        <title>Genome Sequence Resources of Colletotrichum truncatum, C. plurivorum, C. musicola, and C. sojae: Four Species Pathogenic to Soybean (Glycine max).</title>
        <authorList>
            <person name="Rogerio F."/>
            <person name="Boufleur T.R."/>
            <person name="Ciampi-Guillardi M."/>
            <person name="Sukno S.A."/>
            <person name="Thon M.R."/>
            <person name="Massola Junior N.S."/>
            <person name="Baroncelli R."/>
        </authorList>
    </citation>
    <scope>NUCLEOTIDE SEQUENCE</scope>
    <source>
        <strain evidence="1">LFN00145</strain>
    </source>
</reference>
<evidence type="ECO:0000313" key="2">
    <source>
        <dbReference type="Proteomes" id="UP000654918"/>
    </source>
</evidence>
<dbReference type="EMBL" id="WIGO01000125">
    <property type="protein sequence ID" value="KAF6828247.1"/>
    <property type="molecule type" value="Genomic_DNA"/>
</dbReference>
<dbReference type="AlphaFoldDB" id="A0A8H6KBC1"/>
<evidence type="ECO:0000313" key="1">
    <source>
        <dbReference type="EMBL" id="KAF6828247.1"/>
    </source>
</evidence>
<gene>
    <name evidence="1" type="ORF">CPLU01_08620</name>
</gene>
<accession>A0A8H6KBC1</accession>
<name>A0A8H6KBC1_9PEZI</name>
<sequence>MGMTDDISDSRCASSIRRRLTSSKESFVEIHLPTVSSPVLILHGHSSRNSAVRFPPPPTLFSDPEDHLLDRLPNQTKYDYPDNGREGYMILI</sequence>
<keyword evidence="2" id="KW-1185">Reference proteome</keyword>
<comment type="caution">
    <text evidence="1">The sequence shown here is derived from an EMBL/GenBank/DDBJ whole genome shotgun (WGS) entry which is preliminary data.</text>
</comment>
<proteinExistence type="predicted"/>
<protein>
    <submittedName>
        <fullName evidence="1">Uncharacterized protein</fullName>
    </submittedName>
</protein>
<organism evidence="1 2">
    <name type="scientific">Colletotrichum plurivorum</name>
    <dbReference type="NCBI Taxonomy" id="2175906"/>
    <lineage>
        <taxon>Eukaryota</taxon>
        <taxon>Fungi</taxon>
        <taxon>Dikarya</taxon>
        <taxon>Ascomycota</taxon>
        <taxon>Pezizomycotina</taxon>
        <taxon>Sordariomycetes</taxon>
        <taxon>Hypocreomycetidae</taxon>
        <taxon>Glomerellales</taxon>
        <taxon>Glomerellaceae</taxon>
        <taxon>Colletotrichum</taxon>
        <taxon>Colletotrichum orchidearum species complex</taxon>
    </lineage>
</organism>